<dbReference type="GO" id="GO:0006564">
    <property type="term" value="P:L-serine biosynthetic process"/>
    <property type="evidence" value="ECO:0007669"/>
    <property type="project" value="UniProtKB-KW"/>
</dbReference>
<keyword evidence="8" id="KW-0718">Serine biosynthesis</keyword>
<evidence type="ECO:0000313" key="12">
    <source>
        <dbReference type="EMBL" id="MBJ6372420.1"/>
    </source>
</evidence>
<reference evidence="12" key="1">
    <citation type="submission" date="2020-12" db="EMBL/GenBank/DDBJ databases">
        <title>Sedimentitalea sp. nov., isolated from sand in Incheon.</title>
        <authorList>
            <person name="Kim W."/>
        </authorList>
    </citation>
    <scope>NUCLEOTIDE SEQUENCE</scope>
    <source>
        <strain evidence="12">CAU 1593</strain>
    </source>
</reference>
<evidence type="ECO:0000256" key="10">
    <source>
        <dbReference type="ARBA" id="ARBA00048523"/>
    </source>
</evidence>
<accession>A0A8J7LWP3</accession>
<feature type="signal peptide" evidence="11">
    <location>
        <begin position="1"/>
        <end position="22"/>
    </location>
</feature>
<proteinExistence type="predicted"/>
<dbReference type="GO" id="GO:0000287">
    <property type="term" value="F:magnesium ion binding"/>
    <property type="evidence" value="ECO:0007669"/>
    <property type="project" value="TreeGrafter"/>
</dbReference>
<comment type="pathway">
    <text evidence="2">Amino-acid biosynthesis; L-serine biosynthesis; L-serine from 3-phospho-D-glycerate: step 3/3.</text>
</comment>
<comment type="catalytic activity">
    <reaction evidence="10">
        <text>O-phospho-D-serine + H2O = D-serine + phosphate</text>
        <dbReference type="Rhea" id="RHEA:24873"/>
        <dbReference type="ChEBI" id="CHEBI:15377"/>
        <dbReference type="ChEBI" id="CHEBI:35247"/>
        <dbReference type="ChEBI" id="CHEBI:43474"/>
        <dbReference type="ChEBI" id="CHEBI:58680"/>
        <dbReference type="EC" id="3.1.3.3"/>
    </reaction>
</comment>
<keyword evidence="13" id="KW-1185">Reference proteome</keyword>
<evidence type="ECO:0000256" key="9">
    <source>
        <dbReference type="ARBA" id="ARBA00048138"/>
    </source>
</evidence>
<evidence type="ECO:0000256" key="4">
    <source>
        <dbReference type="ARBA" id="ARBA00022605"/>
    </source>
</evidence>
<dbReference type="EMBL" id="JAELVR010000008">
    <property type="protein sequence ID" value="MBJ6372420.1"/>
    <property type="molecule type" value="Genomic_DNA"/>
</dbReference>
<dbReference type="Proteomes" id="UP000619079">
    <property type="component" value="Unassembled WGS sequence"/>
</dbReference>
<dbReference type="RefSeq" id="WP_199025298.1">
    <property type="nucleotide sequence ID" value="NZ_JAELVR010000008.1"/>
</dbReference>
<dbReference type="PANTHER" id="PTHR43344:SF2">
    <property type="entry name" value="PHOSPHOSERINE PHOSPHATASE"/>
    <property type="match status" value="1"/>
</dbReference>
<evidence type="ECO:0000256" key="7">
    <source>
        <dbReference type="ARBA" id="ARBA00022842"/>
    </source>
</evidence>
<dbReference type="PANTHER" id="PTHR43344">
    <property type="entry name" value="PHOSPHOSERINE PHOSPHATASE"/>
    <property type="match status" value="1"/>
</dbReference>
<gene>
    <name evidence="12" type="ORF">JF290_12860</name>
</gene>
<evidence type="ECO:0000256" key="8">
    <source>
        <dbReference type="ARBA" id="ARBA00023299"/>
    </source>
</evidence>
<dbReference type="AlphaFoldDB" id="A0A8J7LWP3"/>
<keyword evidence="4" id="KW-0028">Amino-acid biosynthesis</keyword>
<dbReference type="Pfam" id="PF12710">
    <property type="entry name" value="HAD"/>
    <property type="match status" value="1"/>
</dbReference>
<evidence type="ECO:0000256" key="2">
    <source>
        <dbReference type="ARBA" id="ARBA00005135"/>
    </source>
</evidence>
<dbReference type="InterPro" id="IPR036412">
    <property type="entry name" value="HAD-like_sf"/>
</dbReference>
<comment type="catalytic activity">
    <reaction evidence="9">
        <text>O-phospho-L-serine + H2O = L-serine + phosphate</text>
        <dbReference type="Rhea" id="RHEA:21208"/>
        <dbReference type="ChEBI" id="CHEBI:15377"/>
        <dbReference type="ChEBI" id="CHEBI:33384"/>
        <dbReference type="ChEBI" id="CHEBI:43474"/>
        <dbReference type="ChEBI" id="CHEBI:57524"/>
        <dbReference type="EC" id="3.1.3.3"/>
    </reaction>
</comment>
<evidence type="ECO:0000256" key="1">
    <source>
        <dbReference type="ARBA" id="ARBA00001946"/>
    </source>
</evidence>
<keyword evidence="7" id="KW-0460">Magnesium</keyword>
<dbReference type="SUPFAM" id="SSF56784">
    <property type="entry name" value="HAD-like"/>
    <property type="match status" value="1"/>
</dbReference>
<name>A0A8J7LWP3_9RHOB</name>
<keyword evidence="6 12" id="KW-0378">Hydrolase</keyword>
<protein>
    <recommendedName>
        <fullName evidence="3">phosphoserine phosphatase</fullName>
        <ecNumber evidence="3">3.1.3.3</ecNumber>
    </recommendedName>
</protein>
<keyword evidence="5" id="KW-0479">Metal-binding</keyword>
<keyword evidence="11" id="KW-0732">Signal</keyword>
<dbReference type="GO" id="GO:0005737">
    <property type="term" value="C:cytoplasm"/>
    <property type="evidence" value="ECO:0007669"/>
    <property type="project" value="TreeGrafter"/>
</dbReference>
<dbReference type="EC" id="3.1.3.3" evidence="3"/>
<evidence type="ECO:0000256" key="3">
    <source>
        <dbReference type="ARBA" id="ARBA00012640"/>
    </source>
</evidence>
<evidence type="ECO:0000256" key="11">
    <source>
        <dbReference type="SAM" id="SignalP"/>
    </source>
</evidence>
<evidence type="ECO:0000313" key="13">
    <source>
        <dbReference type="Proteomes" id="UP000619079"/>
    </source>
</evidence>
<evidence type="ECO:0000256" key="6">
    <source>
        <dbReference type="ARBA" id="ARBA00022801"/>
    </source>
</evidence>
<evidence type="ECO:0000256" key="5">
    <source>
        <dbReference type="ARBA" id="ARBA00022723"/>
    </source>
</evidence>
<dbReference type="Gene3D" id="3.40.50.1000">
    <property type="entry name" value="HAD superfamily/HAD-like"/>
    <property type="match status" value="1"/>
</dbReference>
<feature type="chain" id="PRO_5035323833" description="phosphoserine phosphatase" evidence="11">
    <location>
        <begin position="23"/>
        <end position="323"/>
    </location>
</feature>
<comment type="cofactor">
    <cofactor evidence="1">
        <name>Mg(2+)</name>
        <dbReference type="ChEBI" id="CHEBI:18420"/>
    </cofactor>
</comment>
<comment type="caution">
    <text evidence="12">The sequence shown here is derived from an EMBL/GenBank/DDBJ whole genome shotgun (WGS) entry which is preliminary data.</text>
</comment>
<sequence length="323" mass="34884">MNTNFFAGVIATVMATSVAVPALSDALPSWSEGDNRDAIIAFVESVTQEGTETYLDPEDRIAVFDNDGTLWTEKPTYTEVIFAFEQVKALAPNHPEWQEQEPFAQILENGLGALKEIGLKGAITALTAVYAELDDAEFAQRAADFLDDPHLSAGRAYQDTTYAPMVEMVEYLRDNGFEIFIVSGGTNDFLRSFAETAYGVPPQRIIGSALETEVIVDDSGVSLKQLPNLAYFNDGPTKVLNIVNRLGIHPTIVVGNSDGDLPMIQYALAGAGPKLAVLVNHDDDAREAAYDRGAEAAIAAAAPDGDNFLLVSMKNDFAAVWNQ</sequence>
<dbReference type="InterPro" id="IPR050582">
    <property type="entry name" value="HAD-like_SerB"/>
</dbReference>
<dbReference type="GO" id="GO:0036424">
    <property type="term" value="F:L-phosphoserine phosphatase activity"/>
    <property type="evidence" value="ECO:0007669"/>
    <property type="project" value="TreeGrafter"/>
</dbReference>
<organism evidence="12 13">
    <name type="scientific">Sedimentitalea arenosa</name>
    <dbReference type="NCBI Taxonomy" id="2798803"/>
    <lineage>
        <taxon>Bacteria</taxon>
        <taxon>Pseudomonadati</taxon>
        <taxon>Pseudomonadota</taxon>
        <taxon>Alphaproteobacteria</taxon>
        <taxon>Rhodobacterales</taxon>
        <taxon>Paracoccaceae</taxon>
        <taxon>Sedimentitalea</taxon>
    </lineage>
</organism>
<dbReference type="InterPro" id="IPR023214">
    <property type="entry name" value="HAD_sf"/>
</dbReference>